<name>A0A6B1F933_9SYNE</name>
<dbReference type="InterPro" id="IPR050582">
    <property type="entry name" value="HAD-like_SerB"/>
</dbReference>
<accession>A0A6B1F933</accession>
<dbReference type="NCBIfam" id="TIGR01488">
    <property type="entry name" value="HAD-SF-IB"/>
    <property type="match status" value="1"/>
</dbReference>
<proteinExistence type="inferred from homology"/>
<dbReference type="PANTHER" id="PTHR43344">
    <property type="entry name" value="PHOSPHOSERINE PHOSPHATASE"/>
    <property type="match status" value="1"/>
</dbReference>
<sequence>MVLGKALVPATVFCDFDGTITAVDTFDLLMQDTYGDVWRQLKGDLLCFRLPLRQAMDRLGAMLTARHLRDMEERMATFVPRPGFLHFLDAMDHAGIPVVVVSGGFLPLVEAVLREHRHRFKAIIAGCPVPEDERGARHHIHSPCSSREELVAKALVMDMYSQGRTIAIGDGITDLRMAEAADLVFARDLLADLLAERGVAFHPWHDFDDVSRRLVQLELVPPSVLRSLPCA</sequence>
<evidence type="ECO:0000256" key="1">
    <source>
        <dbReference type="ARBA" id="ARBA00009184"/>
    </source>
</evidence>
<dbReference type="PANTHER" id="PTHR43344:SF21">
    <property type="entry name" value="POLYOL PHOSPHATE PHOSPHATASE PYP1"/>
    <property type="match status" value="1"/>
</dbReference>
<dbReference type="GO" id="GO:0036424">
    <property type="term" value="F:L-phosphoserine phosphatase activity"/>
    <property type="evidence" value="ECO:0007669"/>
    <property type="project" value="TreeGrafter"/>
</dbReference>
<dbReference type="SUPFAM" id="SSF56784">
    <property type="entry name" value="HAD-like"/>
    <property type="match status" value="1"/>
</dbReference>
<dbReference type="GO" id="GO:0005737">
    <property type="term" value="C:cytoplasm"/>
    <property type="evidence" value="ECO:0007669"/>
    <property type="project" value="TreeGrafter"/>
</dbReference>
<dbReference type="AlphaFoldDB" id="A0A6B1F933"/>
<organism evidence="2">
    <name type="scientific">Synechococcus sp. SB0676_bin_10</name>
    <dbReference type="NCBI Taxonomy" id="2604869"/>
    <lineage>
        <taxon>Bacteria</taxon>
        <taxon>Bacillati</taxon>
        <taxon>Cyanobacteriota</taxon>
        <taxon>Cyanophyceae</taxon>
        <taxon>Synechococcales</taxon>
        <taxon>Synechococcaceae</taxon>
        <taxon>Synechococcus</taxon>
    </lineage>
</organism>
<evidence type="ECO:0000313" key="2">
    <source>
        <dbReference type="EMBL" id="MYG38225.1"/>
    </source>
</evidence>
<dbReference type="GO" id="GO:0000287">
    <property type="term" value="F:magnesium ion binding"/>
    <property type="evidence" value="ECO:0007669"/>
    <property type="project" value="TreeGrafter"/>
</dbReference>
<dbReference type="Pfam" id="PF12710">
    <property type="entry name" value="HAD"/>
    <property type="match status" value="1"/>
</dbReference>
<dbReference type="Gene3D" id="3.90.1470.20">
    <property type="match status" value="1"/>
</dbReference>
<reference evidence="2" key="1">
    <citation type="submission" date="2019-09" db="EMBL/GenBank/DDBJ databases">
        <title>Characterisation of the sponge microbiome using genome-centric metagenomics.</title>
        <authorList>
            <person name="Engelberts J.P."/>
            <person name="Robbins S.J."/>
            <person name="De Goeij J.M."/>
            <person name="Aranda M."/>
            <person name="Bell S.C."/>
            <person name="Webster N.S."/>
        </authorList>
    </citation>
    <scope>NUCLEOTIDE SEQUENCE</scope>
    <source>
        <strain evidence="2">SB0676_bin_10</strain>
    </source>
</reference>
<dbReference type="Gene3D" id="3.40.50.1000">
    <property type="entry name" value="HAD superfamily/HAD-like"/>
    <property type="match status" value="1"/>
</dbReference>
<comment type="caution">
    <text evidence="2">The sequence shown here is derived from an EMBL/GenBank/DDBJ whole genome shotgun (WGS) entry which is preliminary data.</text>
</comment>
<dbReference type="EMBL" id="VYDO01000139">
    <property type="protein sequence ID" value="MYG38225.1"/>
    <property type="molecule type" value="Genomic_DNA"/>
</dbReference>
<protein>
    <submittedName>
        <fullName evidence="2">HAD-IB family phosphatase</fullName>
    </submittedName>
</protein>
<gene>
    <name evidence="2" type="ORF">F4162_04335</name>
</gene>
<dbReference type="GO" id="GO:0006564">
    <property type="term" value="P:L-serine biosynthetic process"/>
    <property type="evidence" value="ECO:0007669"/>
    <property type="project" value="TreeGrafter"/>
</dbReference>
<dbReference type="InterPro" id="IPR023214">
    <property type="entry name" value="HAD_sf"/>
</dbReference>
<comment type="similarity">
    <text evidence="1">Belongs to the HAD-like hydrolase superfamily. SerB family.</text>
</comment>
<dbReference type="InterPro" id="IPR036412">
    <property type="entry name" value="HAD-like_sf"/>
</dbReference>